<dbReference type="OrthoDB" id="9807888at2"/>
<keyword evidence="3 4" id="KW-0732">Signal</keyword>
<evidence type="ECO:0000313" key="6">
    <source>
        <dbReference type="EMBL" id="SDT11620.1"/>
    </source>
</evidence>
<protein>
    <submittedName>
        <fullName evidence="6">Amino acid ABC transporter substrate-binding protein, PAAT family</fullName>
    </submittedName>
</protein>
<dbReference type="SMART" id="SM00062">
    <property type="entry name" value="PBPb"/>
    <property type="match status" value="1"/>
</dbReference>
<evidence type="ECO:0000256" key="3">
    <source>
        <dbReference type="ARBA" id="ARBA00022729"/>
    </source>
</evidence>
<feature type="chain" id="PRO_5039550933" evidence="4">
    <location>
        <begin position="24"/>
        <end position="291"/>
    </location>
</feature>
<dbReference type="Pfam" id="PF00497">
    <property type="entry name" value="SBP_bac_3"/>
    <property type="match status" value="1"/>
</dbReference>
<dbReference type="RefSeq" id="WP_092656063.1">
    <property type="nucleotide sequence ID" value="NZ_LT629732.1"/>
</dbReference>
<keyword evidence="7" id="KW-1185">Reference proteome</keyword>
<evidence type="ECO:0000313" key="7">
    <source>
        <dbReference type="Proteomes" id="UP000198983"/>
    </source>
</evidence>
<dbReference type="PANTHER" id="PTHR30085">
    <property type="entry name" value="AMINO ACID ABC TRANSPORTER PERMEASE"/>
    <property type="match status" value="1"/>
</dbReference>
<dbReference type="InterPro" id="IPR051455">
    <property type="entry name" value="Bact_solute-bind_prot3"/>
</dbReference>
<organism evidence="6 7">
    <name type="scientific">Actinopolymorpha singaporensis</name>
    <dbReference type="NCBI Taxonomy" id="117157"/>
    <lineage>
        <taxon>Bacteria</taxon>
        <taxon>Bacillati</taxon>
        <taxon>Actinomycetota</taxon>
        <taxon>Actinomycetes</taxon>
        <taxon>Propionibacteriales</taxon>
        <taxon>Actinopolymorphaceae</taxon>
        <taxon>Actinopolymorpha</taxon>
    </lineage>
</organism>
<dbReference type="GO" id="GO:0005576">
    <property type="term" value="C:extracellular region"/>
    <property type="evidence" value="ECO:0007669"/>
    <property type="project" value="TreeGrafter"/>
</dbReference>
<evidence type="ECO:0000259" key="5">
    <source>
        <dbReference type="SMART" id="SM00062"/>
    </source>
</evidence>
<dbReference type="STRING" id="117157.SAMN04489717_5092"/>
<dbReference type="Proteomes" id="UP000198983">
    <property type="component" value="Chromosome I"/>
</dbReference>
<reference evidence="6 7" key="1">
    <citation type="submission" date="2016-10" db="EMBL/GenBank/DDBJ databases">
        <authorList>
            <person name="de Groot N.N."/>
        </authorList>
    </citation>
    <scope>NUCLEOTIDE SEQUENCE [LARGE SCALE GENOMIC DNA]</scope>
    <source>
        <strain evidence="6 7">DSM 22024</strain>
    </source>
</reference>
<evidence type="ECO:0000256" key="2">
    <source>
        <dbReference type="ARBA" id="ARBA00022448"/>
    </source>
</evidence>
<dbReference type="SUPFAM" id="SSF53850">
    <property type="entry name" value="Periplasmic binding protein-like II"/>
    <property type="match status" value="1"/>
</dbReference>
<dbReference type="PANTHER" id="PTHR30085:SF6">
    <property type="entry name" value="ABC TRANSPORTER GLUTAMINE-BINDING PROTEIN GLNH"/>
    <property type="match status" value="1"/>
</dbReference>
<dbReference type="Gene3D" id="3.40.190.10">
    <property type="entry name" value="Periplasmic binding protein-like II"/>
    <property type="match status" value="2"/>
</dbReference>
<dbReference type="GO" id="GO:0030288">
    <property type="term" value="C:outer membrane-bounded periplasmic space"/>
    <property type="evidence" value="ECO:0007669"/>
    <property type="project" value="TreeGrafter"/>
</dbReference>
<keyword evidence="2" id="KW-0813">Transport</keyword>
<proteinExistence type="inferred from homology"/>
<accession>A0A1H1XQX7</accession>
<dbReference type="GO" id="GO:0006865">
    <property type="term" value="P:amino acid transport"/>
    <property type="evidence" value="ECO:0007669"/>
    <property type="project" value="TreeGrafter"/>
</dbReference>
<feature type="domain" description="Solute-binding protein family 3/N-terminal" evidence="5">
    <location>
        <begin position="54"/>
        <end position="276"/>
    </location>
</feature>
<dbReference type="EMBL" id="LT629732">
    <property type="protein sequence ID" value="SDT11620.1"/>
    <property type="molecule type" value="Genomic_DNA"/>
</dbReference>
<gene>
    <name evidence="6" type="ORF">SAMN04489717_5092</name>
</gene>
<feature type="signal peptide" evidence="4">
    <location>
        <begin position="1"/>
        <end position="23"/>
    </location>
</feature>
<dbReference type="AlphaFoldDB" id="A0A1H1XQX7"/>
<dbReference type="CDD" id="cd13690">
    <property type="entry name" value="PBP2_GluB"/>
    <property type="match status" value="1"/>
</dbReference>
<comment type="similarity">
    <text evidence="1">Belongs to the bacterial solute-binding protein 3 family.</text>
</comment>
<name>A0A1H1XQX7_9ACTN</name>
<dbReference type="PROSITE" id="PS51257">
    <property type="entry name" value="PROKAR_LIPOPROTEIN"/>
    <property type="match status" value="1"/>
</dbReference>
<sequence length="291" mass="30722">MRKSSLRLLGAGLVAALALTACGGSGGGQTDVKVAENPKFPAGSSMAKFAKAKKIKIGIKFDQPGIGYKKPGTDTPTGFDVAMAEIIAGGMGIEPKNIEWVETVSKNREPFLQKGTVDLVLASYSITPERRQVVGQAGPYFVTGQGLLVRKDDKSIKSGSDLKGKKVCSVTGSTSLKQVEEKYGANPAPFGSYSECVTQLKNKSVDAVTTDEAILLGYAAEDSDLAVVGKPFTEERYGIGFKKGDTGMCKYLTDAINKSVKDGDWKKAFDATLGKADVKAPAPPKPDPNCQ</sequence>
<dbReference type="InterPro" id="IPR001638">
    <property type="entry name" value="Solute-binding_3/MltF_N"/>
</dbReference>
<evidence type="ECO:0000256" key="4">
    <source>
        <dbReference type="SAM" id="SignalP"/>
    </source>
</evidence>
<evidence type="ECO:0000256" key="1">
    <source>
        <dbReference type="ARBA" id="ARBA00010333"/>
    </source>
</evidence>